<dbReference type="AlphaFoldDB" id="A0A5B9ELL2"/>
<dbReference type="SUPFAM" id="SSF141868">
    <property type="entry name" value="EAL domain-like"/>
    <property type="match status" value="1"/>
</dbReference>
<dbReference type="EMBL" id="CP042806">
    <property type="protein sequence ID" value="QEE31016.1"/>
    <property type="molecule type" value="Genomic_DNA"/>
</dbReference>
<reference evidence="2 3" key="1">
    <citation type="submission" date="2019-08" db="EMBL/GenBank/DDBJ databases">
        <title>Complete genome sequence of Terriglobus albidus strain ORNL.</title>
        <authorList>
            <person name="Podar M."/>
        </authorList>
    </citation>
    <scope>NUCLEOTIDE SEQUENCE [LARGE SCALE GENOMIC DNA]</scope>
    <source>
        <strain evidence="2 3">ORNL</strain>
    </source>
</reference>
<dbReference type="Gene3D" id="3.20.20.450">
    <property type="entry name" value="EAL domain"/>
    <property type="match status" value="1"/>
</dbReference>
<proteinExistence type="predicted"/>
<dbReference type="PANTHER" id="PTHR33121:SF70">
    <property type="entry name" value="SIGNALING PROTEIN YKOW"/>
    <property type="match status" value="1"/>
</dbReference>
<evidence type="ECO:0000313" key="2">
    <source>
        <dbReference type="EMBL" id="QEE31016.1"/>
    </source>
</evidence>
<dbReference type="SMART" id="SM00052">
    <property type="entry name" value="EAL"/>
    <property type="match status" value="1"/>
</dbReference>
<dbReference type="PANTHER" id="PTHR33121">
    <property type="entry name" value="CYCLIC DI-GMP PHOSPHODIESTERASE PDEF"/>
    <property type="match status" value="1"/>
</dbReference>
<name>A0A5B9ELL2_9BACT</name>
<dbReference type="InterPro" id="IPR001633">
    <property type="entry name" value="EAL_dom"/>
</dbReference>
<dbReference type="KEGG" id="talb:FTW19_25235"/>
<feature type="domain" description="EAL" evidence="1">
    <location>
        <begin position="15"/>
        <end position="275"/>
    </location>
</feature>
<gene>
    <name evidence="2" type="ORF">FTW19_25235</name>
</gene>
<organism evidence="2 3">
    <name type="scientific">Terriglobus albidus</name>
    <dbReference type="NCBI Taxonomy" id="1592106"/>
    <lineage>
        <taxon>Bacteria</taxon>
        <taxon>Pseudomonadati</taxon>
        <taxon>Acidobacteriota</taxon>
        <taxon>Terriglobia</taxon>
        <taxon>Terriglobales</taxon>
        <taxon>Acidobacteriaceae</taxon>
        <taxon>Terriglobus</taxon>
    </lineage>
</organism>
<dbReference type="Pfam" id="PF00563">
    <property type="entry name" value="EAL"/>
    <property type="match status" value="1"/>
</dbReference>
<dbReference type="InterPro" id="IPR050706">
    <property type="entry name" value="Cyclic-di-GMP_PDE-like"/>
</dbReference>
<accession>A0A5B9ELL2</accession>
<sequence>MKDVMKHENPPHTEHIPMKGGLARALERGELTLHFQPKIDMKPTEGATGVVVGYEALLRWQNPIVGSISPGDFLSWAERSNEVRTVGYWVADQALRQLAAWRASGLATPHTRVSINLLGRQLNDPLLLDELLAAAERHHLKPDDLELEVTEATLDEEAAGLNALRQLKDAGFRIHLDDFGAGYSSLSYLHRFPFDCVKIDRTVVADMDRESQSLSLTKTVVALGQKLRLQVIAEGIETAEHVNMLLEMGCHLGQGFYFARPMPAVAIERWLLAEPTQQTA</sequence>
<dbReference type="PROSITE" id="PS50883">
    <property type="entry name" value="EAL"/>
    <property type="match status" value="1"/>
</dbReference>
<dbReference type="Proteomes" id="UP000321820">
    <property type="component" value="Chromosome"/>
</dbReference>
<dbReference type="InterPro" id="IPR035919">
    <property type="entry name" value="EAL_sf"/>
</dbReference>
<protein>
    <submittedName>
        <fullName evidence="2">EAL domain-containing protein</fullName>
    </submittedName>
</protein>
<dbReference type="OrthoDB" id="9759607at2"/>
<evidence type="ECO:0000313" key="3">
    <source>
        <dbReference type="Proteomes" id="UP000321820"/>
    </source>
</evidence>
<dbReference type="GO" id="GO:0071111">
    <property type="term" value="F:cyclic-guanylate-specific phosphodiesterase activity"/>
    <property type="evidence" value="ECO:0007669"/>
    <property type="project" value="InterPro"/>
</dbReference>
<keyword evidence="3" id="KW-1185">Reference proteome</keyword>
<evidence type="ECO:0000259" key="1">
    <source>
        <dbReference type="PROSITE" id="PS50883"/>
    </source>
</evidence>
<dbReference type="CDD" id="cd01948">
    <property type="entry name" value="EAL"/>
    <property type="match status" value="1"/>
</dbReference>